<reference evidence="1" key="2">
    <citation type="journal article" date="2015" name="Fish Shellfish Immunol.">
        <title>Early steps in the European eel (Anguilla anguilla)-Vibrio vulnificus interaction in the gills: Role of the RtxA13 toxin.</title>
        <authorList>
            <person name="Callol A."/>
            <person name="Pajuelo D."/>
            <person name="Ebbesson L."/>
            <person name="Teles M."/>
            <person name="MacKenzie S."/>
            <person name="Amaro C."/>
        </authorList>
    </citation>
    <scope>NUCLEOTIDE SEQUENCE</scope>
</reference>
<organism evidence="1">
    <name type="scientific">Anguilla anguilla</name>
    <name type="common">European freshwater eel</name>
    <name type="synonym">Muraena anguilla</name>
    <dbReference type="NCBI Taxonomy" id="7936"/>
    <lineage>
        <taxon>Eukaryota</taxon>
        <taxon>Metazoa</taxon>
        <taxon>Chordata</taxon>
        <taxon>Craniata</taxon>
        <taxon>Vertebrata</taxon>
        <taxon>Euteleostomi</taxon>
        <taxon>Actinopterygii</taxon>
        <taxon>Neopterygii</taxon>
        <taxon>Teleostei</taxon>
        <taxon>Anguilliformes</taxon>
        <taxon>Anguillidae</taxon>
        <taxon>Anguilla</taxon>
    </lineage>
</organism>
<dbReference type="AlphaFoldDB" id="A0A0E9RFG4"/>
<reference evidence="1" key="1">
    <citation type="submission" date="2014-11" db="EMBL/GenBank/DDBJ databases">
        <authorList>
            <person name="Amaro Gonzalez C."/>
        </authorList>
    </citation>
    <scope>NUCLEOTIDE SEQUENCE</scope>
</reference>
<protein>
    <submittedName>
        <fullName evidence="1">Uncharacterized protein</fullName>
    </submittedName>
</protein>
<sequence>MQPPPPFIVLQLNLIASVLKPSPYSLLWEKKPHVANIAIFS</sequence>
<dbReference type="EMBL" id="GBXM01080768">
    <property type="protein sequence ID" value="JAH27809.1"/>
    <property type="molecule type" value="Transcribed_RNA"/>
</dbReference>
<accession>A0A0E9RFG4</accession>
<name>A0A0E9RFG4_ANGAN</name>
<proteinExistence type="predicted"/>
<evidence type="ECO:0000313" key="1">
    <source>
        <dbReference type="EMBL" id="JAH27809.1"/>
    </source>
</evidence>